<dbReference type="RefSeq" id="WP_205647968.1">
    <property type="nucleotide sequence ID" value="NZ_MTBP01000001.1"/>
</dbReference>
<dbReference type="Gene3D" id="1.10.10.10">
    <property type="entry name" value="Winged helix-like DNA-binding domain superfamily/Winged helix DNA-binding domain"/>
    <property type="match status" value="1"/>
</dbReference>
<reference evidence="6 7" key="1">
    <citation type="journal article" date="2017" name="Chemistry">
        <title>Isolation, Biosynthesis and Chemical Modifications of Rubterolones A-F: Rare Tropolone Alkaloids from Actinomadura sp. 5-2.</title>
        <authorList>
            <person name="Guo H."/>
            <person name="Benndorf R."/>
            <person name="Leichnitz D."/>
            <person name="Klassen J.L."/>
            <person name="Vollmers J."/>
            <person name="Gorls H."/>
            <person name="Steinacker M."/>
            <person name="Weigel C."/>
            <person name="Dahse H.M."/>
            <person name="Kaster A.K."/>
            <person name="de Beer Z.W."/>
            <person name="Poulsen M."/>
            <person name="Beemelmanns C."/>
        </authorList>
    </citation>
    <scope>NUCLEOTIDE SEQUENCE [LARGE SCALE GENOMIC DNA]</scope>
    <source>
        <strain evidence="6 7">5-2</strain>
    </source>
</reference>
<organism evidence="6 7">
    <name type="scientific">Actinomadura rubteroloni</name>
    <dbReference type="NCBI Taxonomy" id="1926885"/>
    <lineage>
        <taxon>Bacteria</taxon>
        <taxon>Bacillati</taxon>
        <taxon>Actinomycetota</taxon>
        <taxon>Actinomycetes</taxon>
        <taxon>Streptosporangiales</taxon>
        <taxon>Thermomonosporaceae</taxon>
        <taxon>Actinomadura</taxon>
    </lineage>
</organism>
<dbReference type="InterPro" id="IPR011335">
    <property type="entry name" value="Restrct_endonuc-II-like"/>
</dbReference>
<evidence type="ECO:0000256" key="3">
    <source>
        <dbReference type="ARBA" id="ARBA00022801"/>
    </source>
</evidence>
<proteinExistence type="predicted"/>
<dbReference type="GO" id="GO:0009036">
    <property type="term" value="F:type II site-specific deoxyribonuclease activity"/>
    <property type="evidence" value="ECO:0007669"/>
    <property type="project" value="UniProtKB-EC"/>
</dbReference>
<comment type="caution">
    <text evidence="6">The sequence shown here is derived from an EMBL/GenBank/DDBJ whole genome shotgun (WGS) entry which is preliminary data.</text>
</comment>
<dbReference type="InterPro" id="IPR037057">
    <property type="entry name" value="DNA_rep_MutH/T2_RE_sf"/>
</dbReference>
<dbReference type="EMBL" id="MTBP01000001">
    <property type="protein sequence ID" value="POM26679.1"/>
    <property type="molecule type" value="Genomic_DNA"/>
</dbReference>
<evidence type="ECO:0000256" key="2">
    <source>
        <dbReference type="ARBA" id="ARBA00022759"/>
    </source>
</evidence>
<dbReference type="AlphaFoldDB" id="A0A2P4UNS4"/>
<evidence type="ECO:0000313" key="7">
    <source>
        <dbReference type="Proteomes" id="UP000242367"/>
    </source>
</evidence>
<dbReference type="CDD" id="cd22338">
    <property type="entry name" value="NaeI-like"/>
    <property type="match status" value="1"/>
</dbReference>
<dbReference type="Gene3D" id="3.40.600.10">
    <property type="entry name" value="DNA mismatch repair MutH/Restriction endonuclease, type II"/>
    <property type="match status" value="1"/>
</dbReference>
<accession>A0A2P4UNS4</accession>
<keyword evidence="1" id="KW-0540">Nuclease</keyword>
<keyword evidence="2" id="KW-0255">Endonuclease</keyword>
<sequence>MTLPPDFSSLSPDPSTDCAAELVWKHLRHIDADGTRIARALRRSFDMLLDGPNTGRYRWDQLSKTEKAHCGTIVEINLQREFSFDDGTILDYSIEGYEVDCKYSQTFGGWMIPPEAVNRLLLVVWANDEKGIWSAGILRARQEWLNHKSNRDSKLTLQAAERGHIRWVHENAPLPENGLLRVPAEDLAVIHAKASGQQRINELFMRATGIRLSRNAIWTVATANDTPKDDPTRRIRGGKEGARGQLKEKGFVIFGDYSAHRRAARQLRLPEPGDGEYVSVRLTPRRLRHGDAPWISLEGEDWVVAGPDDPVAAGPALPEVKRRTRQAAETAD</sequence>
<dbReference type="Pfam" id="PF09126">
    <property type="entry name" value="NaeI"/>
    <property type="match status" value="1"/>
</dbReference>
<feature type="compositionally biased region" description="Low complexity" evidence="4">
    <location>
        <begin position="306"/>
        <end position="316"/>
    </location>
</feature>
<dbReference type="InterPro" id="IPR036388">
    <property type="entry name" value="WH-like_DNA-bd_sf"/>
</dbReference>
<dbReference type="EC" id="3.1.21.4" evidence="6"/>
<dbReference type="GO" id="GO:0009307">
    <property type="term" value="P:DNA restriction-modification system"/>
    <property type="evidence" value="ECO:0007669"/>
    <property type="project" value="InterPro"/>
</dbReference>
<evidence type="ECO:0000256" key="4">
    <source>
        <dbReference type="SAM" id="MobiDB-lite"/>
    </source>
</evidence>
<protein>
    <submittedName>
        <fullName evidence="6">Type-2 restriction enzyme NaeI</fullName>
        <ecNumber evidence="6">3.1.21.4</ecNumber>
    </submittedName>
</protein>
<keyword evidence="3 6" id="KW-0378">Hydrolase</keyword>
<dbReference type="GO" id="GO:0003677">
    <property type="term" value="F:DNA binding"/>
    <property type="evidence" value="ECO:0007669"/>
    <property type="project" value="InterPro"/>
</dbReference>
<evidence type="ECO:0000259" key="5">
    <source>
        <dbReference type="Pfam" id="PF09126"/>
    </source>
</evidence>
<gene>
    <name evidence="6" type="primary">naeIR</name>
    <name evidence="6" type="ORF">BTM25_10830</name>
</gene>
<keyword evidence="7" id="KW-1185">Reference proteome</keyword>
<feature type="domain" description="Type II restriction enzyme NaeI" evidence="5">
    <location>
        <begin position="23"/>
        <end position="312"/>
    </location>
</feature>
<evidence type="ECO:0000256" key="1">
    <source>
        <dbReference type="ARBA" id="ARBA00022722"/>
    </source>
</evidence>
<name>A0A2P4UNS4_9ACTN</name>
<evidence type="ECO:0000313" key="6">
    <source>
        <dbReference type="EMBL" id="POM26679.1"/>
    </source>
</evidence>
<dbReference type="SUPFAM" id="SSF52980">
    <property type="entry name" value="Restriction endonuclease-like"/>
    <property type="match status" value="1"/>
</dbReference>
<feature type="region of interest" description="Disordered" evidence="4">
    <location>
        <begin position="306"/>
        <end position="332"/>
    </location>
</feature>
<dbReference type="InterPro" id="IPR015210">
    <property type="entry name" value="NaeI"/>
</dbReference>
<dbReference type="Proteomes" id="UP000242367">
    <property type="component" value="Unassembled WGS sequence"/>
</dbReference>